<feature type="non-terminal residue" evidence="2">
    <location>
        <position position="1"/>
    </location>
</feature>
<evidence type="ECO:0000313" key="2">
    <source>
        <dbReference type="EMBL" id="SVE17302.1"/>
    </source>
</evidence>
<reference evidence="2" key="1">
    <citation type="submission" date="2018-05" db="EMBL/GenBank/DDBJ databases">
        <authorList>
            <person name="Lanie J.A."/>
            <person name="Ng W.-L."/>
            <person name="Kazmierczak K.M."/>
            <person name="Andrzejewski T.M."/>
            <person name="Davidsen T.M."/>
            <person name="Wayne K.J."/>
            <person name="Tettelin H."/>
            <person name="Glass J.I."/>
            <person name="Rusch D."/>
            <person name="Podicherti R."/>
            <person name="Tsui H.-C.T."/>
            <person name="Winkler M.E."/>
        </authorList>
    </citation>
    <scope>NUCLEOTIDE SEQUENCE</scope>
</reference>
<evidence type="ECO:0000256" key="1">
    <source>
        <dbReference type="SAM" id="Phobius"/>
    </source>
</evidence>
<feature type="non-terminal residue" evidence="2">
    <location>
        <position position="246"/>
    </location>
</feature>
<feature type="transmembrane region" description="Helical" evidence="1">
    <location>
        <begin position="46"/>
        <end position="66"/>
    </location>
</feature>
<gene>
    <name evidence="2" type="ORF">METZ01_LOCUS470156</name>
</gene>
<name>A0A383BBE2_9ZZZZ</name>
<dbReference type="AlphaFoldDB" id="A0A383BBE2"/>
<keyword evidence="1" id="KW-1133">Transmembrane helix</keyword>
<keyword evidence="1" id="KW-0472">Membrane</keyword>
<sequence length="246" mass="27368">ILTTTMFPVMLSYMRIPHQDKINRLFNKKGFIGESQITKITKNHSILVMIVSGLVVIIAIIGLTRINTNIAIMDDLKKGNTLYDNFQFVEENFGGILPLEIVVDAQSENGILDPDFMKNVGVFQERMKDEVPAISSTISIYDHALMINEILGDGTQGIPDSKDELLSFFMDYEGVDDYVANNYTLARISTRMSSIESDDVDPIKGQINAIFNDVFKGKADITITGTTFLALKVGKHLVSSLTRSFS</sequence>
<protein>
    <submittedName>
        <fullName evidence="2">Uncharacterized protein</fullName>
    </submittedName>
</protein>
<organism evidence="2">
    <name type="scientific">marine metagenome</name>
    <dbReference type="NCBI Taxonomy" id="408172"/>
    <lineage>
        <taxon>unclassified sequences</taxon>
        <taxon>metagenomes</taxon>
        <taxon>ecological metagenomes</taxon>
    </lineage>
</organism>
<keyword evidence="1" id="KW-0812">Transmembrane</keyword>
<dbReference type="EMBL" id="UINC01199057">
    <property type="protein sequence ID" value="SVE17302.1"/>
    <property type="molecule type" value="Genomic_DNA"/>
</dbReference>
<proteinExistence type="predicted"/>
<accession>A0A383BBE2</accession>